<evidence type="ECO:0000256" key="4">
    <source>
        <dbReference type="ARBA" id="ARBA00023180"/>
    </source>
</evidence>
<proteinExistence type="predicted"/>
<dbReference type="InterPro" id="IPR002172">
    <property type="entry name" value="LDrepeatLR_classA_rpt"/>
</dbReference>
<evidence type="ECO:0000256" key="5">
    <source>
        <dbReference type="ARBA" id="ARBA00023292"/>
    </source>
</evidence>
<keyword evidence="10" id="KW-1185">Reference proteome</keyword>
<dbReference type="AlphaFoldDB" id="A0A9J7KS37"/>
<dbReference type="FunFam" id="2.10.25.10:FF:000188">
    <property type="entry name" value="Laminin subunit gamma 2"/>
    <property type="match status" value="1"/>
</dbReference>
<reference evidence="10" key="1">
    <citation type="journal article" date="2020" name="Nat. Ecol. Evol.">
        <title>Deeply conserved synteny resolves early events in vertebrate evolution.</title>
        <authorList>
            <person name="Simakov O."/>
            <person name="Marletaz F."/>
            <person name="Yue J.X."/>
            <person name="O'Connell B."/>
            <person name="Jenkins J."/>
            <person name="Brandt A."/>
            <person name="Calef R."/>
            <person name="Tung C.H."/>
            <person name="Huang T.K."/>
            <person name="Schmutz J."/>
            <person name="Satoh N."/>
            <person name="Yu J.K."/>
            <person name="Putnam N.H."/>
            <person name="Green R.E."/>
            <person name="Rokhsar D.S."/>
        </authorList>
    </citation>
    <scope>NUCLEOTIDE SEQUENCE [LARGE SCALE GENOMIC DNA]</scope>
    <source>
        <strain evidence="10">S238N-H82</strain>
    </source>
</reference>
<evidence type="ECO:0000313" key="10">
    <source>
        <dbReference type="Proteomes" id="UP000001554"/>
    </source>
</evidence>
<dbReference type="PROSITE" id="PS01209">
    <property type="entry name" value="LDLRA_1"/>
    <property type="match status" value="1"/>
</dbReference>
<dbReference type="Proteomes" id="UP000001554">
    <property type="component" value="Chromosome 3"/>
</dbReference>
<dbReference type="CDD" id="cd00112">
    <property type="entry name" value="LDLa"/>
    <property type="match status" value="1"/>
</dbReference>
<dbReference type="InterPro" id="IPR002049">
    <property type="entry name" value="LE_dom"/>
</dbReference>
<feature type="chain" id="PRO_5039915262" evidence="8">
    <location>
        <begin position="24"/>
        <end position="294"/>
    </location>
</feature>
<dbReference type="KEGG" id="bfo:118411147"/>
<dbReference type="GO" id="GO:0005604">
    <property type="term" value="C:basement membrane"/>
    <property type="evidence" value="ECO:0007669"/>
    <property type="project" value="UniProtKB-ARBA"/>
</dbReference>
<sequence length="294" mass="32575">MDGKVFILLVALAATVNFDGCEGKGVRQVLPYVEMCHYPSNLACTNGYGCIKNTDRCNGVFDCPDHSDEANCEPFWAQEIAKGRPAPRMVVQPVKVAQPVMVAQPVKVAQQYVTVQEPTKQEAPAEPAPFEEPPKQPVMFVQPQMVVQKPQQIVITCFCYGHSNKCAAQGVCADCQHNTAGARCDQCKPGYTGMATRGTPYDCQPIRYVQVMQVVQKPVQQVMQVVQKPVQQVMQVVQKPVQQVMQVVQKPVQQVVMQPVQVKQPAAVRLQPVAMHVKQPMRVQQVVMRHGKKG</sequence>
<evidence type="ECO:0000256" key="6">
    <source>
        <dbReference type="PROSITE-ProRule" id="PRU00124"/>
    </source>
</evidence>
<dbReference type="InterPro" id="IPR036055">
    <property type="entry name" value="LDL_receptor-like_sf"/>
</dbReference>
<name>A0A9J7KS37_BRAFL</name>
<dbReference type="InterPro" id="IPR056863">
    <property type="entry name" value="LMN_ATRN_NET-like_EGF"/>
</dbReference>
<feature type="domain" description="Laminin EGF-like" evidence="9">
    <location>
        <begin position="157"/>
        <end position="205"/>
    </location>
</feature>
<evidence type="ECO:0000256" key="3">
    <source>
        <dbReference type="ARBA" id="ARBA00023157"/>
    </source>
</evidence>
<dbReference type="SUPFAM" id="SSF57424">
    <property type="entry name" value="LDL receptor-like module"/>
    <property type="match status" value="1"/>
</dbReference>
<organism evidence="10 11">
    <name type="scientific">Branchiostoma floridae</name>
    <name type="common">Florida lancelet</name>
    <name type="synonym">Amphioxus</name>
    <dbReference type="NCBI Taxonomy" id="7739"/>
    <lineage>
        <taxon>Eukaryota</taxon>
        <taxon>Metazoa</taxon>
        <taxon>Chordata</taxon>
        <taxon>Cephalochordata</taxon>
        <taxon>Leptocardii</taxon>
        <taxon>Amphioxiformes</taxon>
        <taxon>Branchiostomatidae</taxon>
        <taxon>Branchiostoma</taxon>
    </lineage>
</organism>
<gene>
    <name evidence="11" type="primary">LOC118411147</name>
</gene>
<dbReference type="CDD" id="cd00055">
    <property type="entry name" value="EGF_Lam"/>
    <property type="match status" value="1"/>
</dbReference>
<keyword evidence="3 7" id="KW-1015">Disulfide bond</keyword>
<dbReference type="PROSITE" id="PS01248">
    <property type="entry name" value="EGF_LAM_1"/>
    <property type="match status" value="1"/>
</dbReference>
<dbReference type="PROSITE" id="PS50027">
    <property type="entry name" value="EGF_LAM_2"/>
    <property type="match status" value="1"/>
</dbReference>
<feature type="disulfide bond" evidence="7">
    <location>
        <begin position="175"/>
        <end position="184"/>
    </location>
</feature>
<dbReference type="RefSeq" id="XP_035669086.1">
    <property type="nucleotide sequence ID" value="XM_035813193.1"/>
</dbReference>
<dbReference type="SMART" id="SM00180">
    <property type="entry name" value="EGF_Lam"/>
    <property type="match status" value="1"/>
</dbReference>
<evidence type="ECO:0000256" key="8">
    <source>
        <dbReference type="SAM" id="SignalP"/>
    </source>
</evidence>
<evidence type="ECO:0000256" key="1">
    <source>
        <dbReference type="ARBA" id="ARBA00022729"/>
    </source>
</evidence>
<keyword evidence="5 7" id="KW-0424">Laminin EGF-like domain</keyword>
<evidence type="ECO:0000313" key="11">
    <source>
        <dbReference type="RefSeq" id="XP_035669086.1"/>
    </source>
</evidence>
<dbReference type="InterPro" id="IPR023415">
    <property type="entry name" value="LDLR_class-A_CS"/>
</dbReference>
<comment type="caution">
    <text evidence="7">Lacks conserved residue(s) required for the propagation of feature annotation.</text>
</comment>
<dbReference type="OrthoDB" id="18487at2759"/>
<protein>
    <submittedName>
        <fullName evidence="11">Uncharacterized protein LOC118411147</fullName>
    </submittedName>
</protein>
<reference evidence="11" key="2">
    <citation type="submission" date="2025-08" db="UniProtKB">
        <authorList>
            <consortium name="RefSeq"/>
        </authorList>
    </citation>
    <scope>IDENTIFICATION</scope>
    <source>
        <strain evidence="11">S238N-H82</strain>
        <tissue evidence="11">Testes</tissue>
    </source>
</reference>
<feature type="disulfide bond" evidence="6">
    <location>
        <begin position="57"/>
        <end position="72"/>
    </location>
</feature>
<feature type="signal peptide" evidence="8">
    <location>
        <begin position="1"/>
        <end position="23"/>
    </location>
</feature>
<dbReference type="GO" id="GO:0005886">
    <property type="term" value="C:plasma membrane"/>
    <property type="evidence" value="ECO:0000318"/>
    <property type="project" value="GO_Central"/>
</dbReference>
<dbReference type="SMART" id="SM00192">
    <property type="entry name" value="LDLa"/>
    <property type="match status" value="1"/>
</dbReference>
<dbReference type="SUPFAM" id="SSF57196">
    <property type="entry name" value="EGF/Laminin"/>
    <property type="match status" value="1"/>
</dbReference>
<evidence type="ECO:0000256" key="2">
    <source>
        <dbReference type="ARBA" id="ARBA00022737"/>
    </source>
</evidence>
<dbReference type="PROSITE" id="PS50068">
    <property type="entry name" value="LDLRA_2"/>
    <property type="match status" value="1"/>
</dbReference>
<keyword evidence="1 8" id="KW-0732">Signal</keyword>
<dbReference type="Gene3D" id="4.10.400.10">
    <property type="entry name" value="Low-density Lipoprotein Receptor"/>
    <property type="match status" value="1"/>
</dbReference>
<keyword evidence="2" id="KW-0677">Repeat</keyword>
<keyword evidence="4" id="KW-0325">Glycoprotein</keyword>
<dbReference type="Pfam" id="PF00057">
    <property type="entry name" value="Ldl_recept_a"/>
    <property type="match status" value="1"/>
</dbReference>
<dbReference type="GeneID" id="118411147"/>
<dbReference type="Gene3D" id="2.10.25.10">
    <property type="entry name" value="Laminin"/>
    <property type="match status" value="1"/>
</dbReference>
<dbReference type="Pfam" id="PF24973">
    <property type="entry name" value="EGF_LMN_ATRN"/>
    <property type="match status" value="1"/>
</dbReference>
<dbReference type="OMA" id="EANCEPF"/>
<evidence type="ECO:0000256" key="7">
    <source>
        <dbReference type="PROSITE-ProRule" id="PRU00460"/>
    </source>
</evidence>
<accession>A0A9J7KS37</accession>
<evidence type="ECO:0000259" key="9">
    <source>
        <dbReference type="PROSITE" id="PS50027"/>
    </source>
</evidence>